<keyword evidence="2" id="KW-1185">Reference proteome</keyword>
<dbReference type="KEGG" id="buz:AYM40_37575"/>
<name>A0A161I3L1_9BURK</name>
<dbReference type="EMBL" id="CP014581">
    <property type="protein sequence ID" value="ANB78070.1"/>
    <property type="molecule type" value="Genomic_DNA"/>
</dbReference>
<gene>
    <name evidence="1" type="ORF">AYM40_37575</name>
</gene>
<organism evidence="1 2">
    <name type="scientific">Paraburkholderia phytofirmans OLGA172</name>
    <dbReference type="NCBI Taxonomy" id="1417228"/>
    <lineage>
        <taxon>Bacteria</taxon>
        <taxon>Pseudomonadati</taxon>
        <taxon>Pseudomonadota</taxon>
        <taxon>Betaproteobacteria</taxon>
        <taxon>Burkholderiales</taxon>
        <taxon>Burkholderiaceae</taxon>
        <taxon>Paraburkholderia</taxon>
    </lineage>
</organism>
<reference evidence="1 2" key="1">
    <citation type="journal article" date="2016" name="Gene">
        <title>PacBio SMRT assembly of a complex multi-replicon genome reveals chlorocatechol degradative operon in a region of genome plasticity.</title>
        <authorList>
            <person name="Ricker N."/>
            <person name="Shen S.Y."/>
            <person name="Goordial J."/>
            <person name="Jin S."/>
            <person name="Fulthorpe R.R."/>
        </authorList>
    </citation>
    <scope>NUCLEOTIDE SEQUENCE [LARGE SCALE GENOMIC DNA]</scope>
    <source>
        <strain evidence="1 2">OLGA172</strain>
        <plasmid evidence="2">polga2</plasmid>
    </source>
</reference>
<proteinExistence type="predicted"/>
<accession>A0A161I3L1</accession>
<evidence type="ECO:0000313" key="2">
    <source>
        <dbReference type="Proteomes" id="UP000076852"/>
    </source>
</evidence>
<keyword evidence="1" id="KW-0614">Plasmid</keyword>
<sequence length="72" mass="7373">MPVAAIASAAAHHLSDDKAPLWDLHALAVRPTSTGFVALSASEPAGADCMSAGESSDFSGRMEYGCTVRPLV</sequence>
<geneLocation type="plasmid" evidence="2">
    <name>polga2</name>
</geneLocation>
<evidence type="ECO:0000313" key="1">
    <source>
        <dbReference type="EMBL" id="ANB78070.1"/>
    </source>
</evidence>
<dbReference type="Proteomes" id="UP000076852">
    <property type="component" value="Plasmid pOLGA2"/>
</dbReference>
<protein>
    <submittedName>
        <fullName evidence="1">Uncharacterized protein</fullName>
    </submittedName>
</protein>
<dbReference type="AlphaFoldDB" id="A0A161I3L1"/>